<evidence type="ECO:0000256" key="4">
    <source>
        <dbReference type="ARBA" id="ARBA00023002"/>
    </source>
</evidence>
<dbReference type="SUPFAM" id="SSF51905">
    <property type="entry name" value="FAD/NAD(P)-binding domain"/>
    <property type="match status" value="1"/>
</dbReference>
<evidence type="ECO:0000259" key="5">
    <source>
        <dbReference type="Pfam" id="PF00890"/>
    </source>
</evidence>
<dbReference type="Pfam" id="PF00890">
    <property type="entry name" value="FAD_binding_2"/>
    <property type="match status" value="2"/>
</dbReference>
<organism evidence="6 7">
    <name type="scientific">Monascus purpureus</name>
    <name type="common">Red mold</name>
    <name type="synonym">Monascus anka</name>
    <dbReference type="NCBI Taxonomy" id="5098"/>
    <lineage>
        <taxon>Eukaryota</taxon>
        <taxon>Fungi</taxon>
        <taxon>Dikarya</taxon>
        <taxon>Ascomycota</taxon>
        <taxon>Pezizomycotina</taxon>
        <taxon>Eurotiomycetes</taxon>
        <taxon>Eurotiomycetidae</taxon>
        <taxon>Eurotiales</taxon>
        <taxon>Aspergillaceae</taxon>
        <taxon>Monascus</taxon>
    </lineage>
</organism>
<keyword evidence="2" id="KW-0285">Flavoprotein</keyword>
<feature type="domain" description="FAD-dependent oxidoreductase 2 FAD-binding" evidence="5">
    <location>
        <begin position="105"/>
        <end position="352"/>
    </location>
</feature>
<feature type="domain" description="FAD-dependent oxidoreductase 2 FAD-binding" evidence="5">
    <location>
        <begin position="7"/>
        <end position="56"/>
    </location>
</feature>
<evidence type="ECO:0000313" key="6">
    <source>
        <dbReference type="EMBL" id="TQB70215.1"/>
    </source>
</evidence>
<dbReference type="AlphaFoldDB" id="A0A507QSL0"/>
<evidence type="ECO:0000256" key="1">
    <source>
        <dbReference type="ARBA" id="ARBA00001974"/>
    </source>
</evidence>
<dbReference type="InterPro" id="IPR050315">
    <property type="entry name" value="FAD-oxidoreductase_2"/>
</dbReference>
<reference evidence="6 7" key="1">
    <citation type="submission" date="2019-06" db="EMBL/GenBank/DDBJ databases">
        <title>Wine fermentation using esterase from Monascus purpureus.</title>
        <authorList>
            <person name="Geng C."/>
            <person name="Zhang Y."/>
        </authorList>
    </citation>
    <scope>NUCLEOTIDE SEQUENCE [LARGE SCALE GENOMIC DNA]</scope>
    <source>
        <strain evidence="6">HQ1</strain>
    </source>
</reference>
<keyword evidence="4" id="KW-0560">Oxidoreductase</keyword>
<keyword evidence="3" id="KW-0274">FAD</keyword>
<proteinExistence type="predicted"/>
<comment type="caution">
    <text evidence="6">The sequence shown here is derived from an EMBL/GenBank/DDBJ whole genome shotgun (WGS) entry which is preliminary data.</text>
</comment>
<dbReference type="EMBL" id="VIFY01000117">
    <property type="protein sequence ID" value="TQB70215.1"/>
    <property type="molecule type" value="Genomic_DNA"/>
</dbReference>
<gene>
    <name evidence="6" type="ORF">MPDQ_000770</name>
</gene>
<evidence type="ECO:0000256" key="3">
    <source>
        <dbReference type="ARBA" id="ARBA00022827"/>
    </source>
</evidence>
<comment type="cofactor">
    <cofactor evidence="1">
        <name>FAD</name>
        <dbReference type="ChEBI" id="CHEBI:57692"/>
    </cofactor>
</comment>
<dbReference type="Gene3D" id="3.50.50.60">
    <property type="entry name" value="FAD/NAD(P)-binding domain"/>
    <property type="match status" value="3"/>
</dbReference>
<dbReference type="PANTHER" id="PTHR43400:SF10">
    <property type="entry name" value="3-OXOSTEROID 1-DEHYDROGENASE"/>
    <property type="match status" value="1"/>
</dbReference>
<dbReference type="InterPro" id="IPR027477">
    <property type="entry name" value="Succ_DH/fumarate_Rdtase_cat_sf"/>
</dbReference>
<dbReference type="PANTHER" id="PTHR43400">
    <property type="entry name" value="FUMARATE REDUCTASE"/>
    <property type="match status" value="1"/>
</dbReference>
<dbReference type="PRINTS" id="PR00411">
    <property type="entry name" value="PNDRDTASEI"/>
</dbReference>
<dbReference type="GO" id="GO:0016491">
    <property type="term" value="F:oxidoreductase activity"/>
    <property type="evidence" value="ECO:0007669"/>
    <property type="project" value="UniProtKB-KW"/>
</dbReference>
<dbReference type="Gene3D" id="3.90.700.10">
    <property type="entry name" value="Succinate dehydrogenase/fumarate reductase flavoprotein, catalytic domain"/>
    <property type="match status" value="1"/>
</dbReference>
<dbReference type="InterPro" id="IPR036188">
    <property type="entry name" value="FAD/NAD-bd_sf"/>
</dbReference>
<dbReference type="InterPro" id="IPR003953">
    <property type="entry name" value="FAD-dep_OxRdtase_2_FAD-bd"/>
</dbReference>
<sequence length="394" mass="41794">METINVDILICGGGMSGLSSAVFATEAGAKVLVVEKLSTVGGSSSYSAGMFWGPKNFDLLRSWIPEGNAALQRAWLDDYLRAVQWVRESGVAVSGRFEGVMTIGSRVVGAIIRRSGGASDSPDDANAAVKYYYVNAKSVILATGGFQGSPRLTSSHLGPGGGSIFVRSNRGSVGDGLDLAVSVGAGLSRGLDTYYGHLLPAPLRVDQVDPRDYLGLAHKYFLLINEAGRRFADETMGDEIVNQCLAKQEKRRGFLLFRYFPPGPPSPSTKLEQAEKKSLAMEAQPSYVSLISTFPMDKNDKPVNKPSSITFTYGGIAIDTNSHALTADKTIIPGLLVAGADAGGFSHLGYAGGLALAFVTGYWAGREAIRQLGLPEPTLPAADTRDSMDFKAVL</sequence>
<dbReference type="GO" id="GO:0008202">
    <property type="term" value="P:steroid metabolic process"/>
    <property type="evidence" value="ECO:0007669"/>
    <property type="project" value="UniProtKB-ARBA"/>
</dbReference>
<evidence type="ECO:0000313" key="7">
    <source>
        <dbReference type="Proteomes" id="UP000319663"/>
    </source>
</evidence>
<protein>
    <recommendedName>
        <fullName evidence="5">FAD-dependent oxidoreductase 2 FAD-binding domain-containing protein</fullName>
    </recommendedName>
</protein>
<accession>A0A507QSL0</accession>
<evidence type="ECO:0000256" key="2">
    <source>
        <dbReference type="ARBA" id="ARBA00022630"/>
    </source>
</evidence>
<name>A0A507QSL0_MONPU</name>
<dbReference type="Proteomes" id="UP000319663">
    <property type="component" value="Unassembled WGS sequence"/>
</dbReference>
<keyword evidence="7" id="KW-1185">Reference proteome</keyword>